<evidence type="ECO:0000313" key="6">
    <source>
        <dbReference type="Proteomes" id="UP000193969"/>
    </source>
</evidence>
<dbReference type="Proteomes" id="UP000193969">
    <property type="component" value="Unassembled WGS sequence"/>
</dbReference>
<dbReference type="RefSeq" id="WP_072361545.1">
    <property type="nucleotide sequence ID" value="NZ_FXBN01000002.1"/>
</dbReference>
<evidence type="ECO:0000313" key="2">
    <source>
        <dbReference type="EMBL" id="OJH48617.1"/>
    </source>
</evidence>
<evidence type="ECO:0000313" key="5">
    <source>
        <dbReference type="Proteomes" id="UP000185713"/>
    </source>
</evidence>
<feature type="transmembrane region" description="Helical" evidence="1">
    <location>
        <begin position="545"/>
        <end position="568"/>
    </location>
</feature>
<dbReference type="OrthoDB" id="125050at2157"/>
<reference evidence="3 7" key="4">
    <citation type="submission" date="2018-10" db="EMBL/GenBank/DDBJ databases">
        <title>Cultivation of a novel Methanohalophilus strain from Kebrit Deep of the Red Sea and a genomic comparison of members of the genus Methanohalophilus.</title>
        <authorList>
            <person name="Guan Y."/>
            <person name="Ngugi D.K."/>
            <person name="Stingl U."/>
        </authorList>
    </citation>
    <scope>NUCLEOTIDE SEQUENCE [LARGE SCALE GENOMIC DNA]</scope>
    <source>
        <strain evidence="3 7">DSM 7471</strain>
    </source>
</reference>
<dbReference type="STRING" id="523843.SAMN06264941_1480"/>
<evidence type="ECO:0008006" key="8">
    <source>
        <dbReference type="Google" id="ProtNLM"/>
    </source>
</evidence>
<name>A0A1L9C2A5_9EURY</name>
<dbReference type="EMBL" id="RJJH01000014">
    <property type="protein sequence ID" value="RNI09517.1"/>
    <property type="molecule type" value="Genomic_DNA"/>
</dbReference>
<keyword evidence="1" id="KW-1133">Transmembrane helix</keyword>
<dbReference type="Proteomes" id="UP000185713">
    <property type="component" value="Unassembled WGS sequence"/>
</dbReference>
<keyword evidence="1" id="KW-0812">Transmembrane</keyword>
<reference evidence="6" key="3">
    <citation type="submission" date="2017-04" db="EMBL/GenBank/DDBJ databases">
        <authorList>
            <person name="Varghese N."/>
            <person name="Submissions S."/>
        </authorList>
    </citation>
    <scope>NUCLEOTIDE SEQUENCE [LARGE SCALE GENOMIC DNA]</scope>
    <source>
        <strain evidence="6">FDF-1</strain>
    </source>
</reference>
<keyword evidence="6" id="KW-1185">Reference proteome</keyword>
<proteinExistence type="predicted"/>
<dbReference type="AlphaFoldDB" id="A0A1L9C2A5"/>
<dbReference type="EMBL" id="JWTK01000007">
    <property type="protein sequence ID" value="OJH48617.1"/>
    <property type="molecule type" value="Genomic_DNA"/>
</dbReference>
<evidence type="ECO:0000313" key="3">
    <source>
        <dbReference type="EMBL" id="RNI09517.1"/>
    </source>
</evidence>
<accession>A0A1L9C2A5</accession>
<keyword evidence="1" id="KW-0472">Membrane</keyword>
<gene>
    <name evidence="3" type="ORF">EFE41_09400</name>
    <name evidence="2" type="ORF">MPF_1919</name>
    <name evidence="4" type="ORF">SAMN06264941_1480</name>
</gene>
<evidence type="ECO:0000313" key="7">
    <source>
        <dbReference type="Proteomes" id="UP000278252"/>
    </source>
</evidence>
<reference evidence="4" key="2">
    <citation type="submission" date="2017-04" db="EMBL/GenBank/DDBJ databases">
        <authorList>
            <person name="Afonso C.L."/>
            <person name="Miller P.J."/>
            <person name="Scott M.A."/>
            <person name="Spackman E."/>
            <person name="Goraichik I."/>
            <person name="Dimitrov K.M."/>
            <person name="Suarez D.L."/>
            <person name="Swayne D.E."/>
        </authorList>
    </citation>
    <scope>NUCLEOTIDE SEQUENCE [LARGE SCALE GENOMIC DNA]</scope>
    <source>
        <strain evidence="4">FDF-1</strain>
    </source>
</reference>
<protein>
    <recommendedName>
        <fullName evidence="8">DUF11 domain-containing protein</fullName>
    </recommendedName>
</protein>
<evidence type="ECO:0000256" key="1">
    <source>
        <dbReference type="SAM" id="Phobius"/>
    </source>
</evidence>
<evidence type="ECO:0000313" key="4">
    <source>
        <dbReference type="EMBL" id="SMH40028.1"/>
    </source>
</evidence>
<dbReference type="Proteomes" id="UP000278252">
    <property type="component" value="Unassembled WGS sequence"/>
</dbReference>
<reference evidence="2 5" key="1">
    <citation type="submission" date="2014-12" db="EMBL/GenBank/DDBJ databases">
        <title>The genome sequence of Methanohalophilus portucalensis strain FDF1.</title>
        <authorList>
            <person name="Lai M.-C."/>
            <person name="Lai S.-J."/>
        </authorList>
    </citation>
    <scope>NUCLEOTIDE SEQUENCE [LARGE SCALE GENOMIC DNA]</scope>
    <source>
        <strain evidence="2 5">FDF-1</strain>
    </source>
</reference>
<sequence length="572" mass="64261">MPSRYIPAILILLILCNPAYAYDHQHEDIWVNQGSYSLGEGERAFIDSYTLKPYNIGNGNAELILYLNDNYIEHFRLDDSANNEYVHENTLRVNVTEINKGQVTFDAAFHEFEKVWILRESYRLDAGNNVSYENTDVKLQAIDEATKTAYLDIKHNNENQEQEFKRGDVLKYNREIMFRVSYVDSTSVVVEVYTPGEASVQLSLTGIRDTYRCNNQIHATASIQNTGELTLRGISLETETSVGDIIQKNVSQVLKPGKNFTTDLIIRIPEQPRKINSEIALYLKGFDYQGNEYDDSVKTTTTILPFISINKEIVEKNLDATSNLSVNLSIHNYASSKKIIHLQDNLPSSFLLMDNPYPKWDLVIPSNSSDTVNYTAMPTEPGRYEIKPATASFEYKGNSYEVTSDGNFPVVVEGTKLEIDRKLNKTTPIIGEHVRISLTASNTGTITSNVEVEENVPDEVDVIGGELSWAGKLKPLEEKTIEYTIKIPDAPAVHLSPTVLEYENEEGTADQIKTDTYTINIHDGNADSHTKDSNQPAGEPMGAKMLIGIYAVLLMVIVTGPLIAYLYINKKR</sequence>
<organism evidence="2 5">
    <name type="scientific">Methanohalophilus portucalensis FDF-1</name>
    <dbReference type="NCBI Taxonomy" id="523843"/>
    <lineage>
        <taxon>Archaea</taxon>
        <taxon>Methanobacteriati</taxon>
        <taxon>Methanobacteriota</taxon>
        <taxon>Stenosarchaea group</taxon>
        <taxon>Methanomicrobia</taxon>
        <taxon>Methanosarcinales</taxon>
        <taxon>Methanosarcinaceae</taxon>
        <taxon>Methanohalophilus</taxon>
    </lineage>
</organism>
<dbReference type="EMBL" id="FXBN01000002">
    <property type="protein sequence ID" value="SMH40028.1"/>
    <property type="molecule type" value="Genomic_DNA"/>
</dbReference>